<keyword evidence="4" id="KW-1185">Reference proteome</keyword>
<dbReference type="RefSeq" id="WP_157566395.1">
    <property type="nucleotide sequence ID" value="NZ_WQKZ01000003.1"/>
</dbReference>
<organism evidence="3 4">
    <name type="scientific">Hymenobacter ginkgonis</name>
    <dbReference type="NCBI Taxonomy" id="2682976"/>
    <lineage>
        <taxon>Bacteria</taxon>
        <taxon>Pseudomonadati</taxon>
        <taxon>Bacteroidota</taxon>
        <taxon>Cytophagia</taxon>
        <taxon>Cytophagales</taxon>
        <taxon>Hymenobacteraceae</taxon>
        <taxon>Hymenobacter</taxon>
    </lineage>
</organism>
<keyword evidence="1" id="KW-0732">Signal</keyword>
<feature type="signal peptide" evidence="1">
    <location>
        <begin position="1"/>
        <end position="19"/>
    </location>
</feature>
<dbReference type="GO" id="GO:0016540">
    <property type="term" value="P:protein autoprocessing"/>
    <property type="evidence" value="ECO:0007669"/>
    <property type="project" value="InterPro"/>
</dbReference>
<gene>
    <name evidence="3" type="ORF">GO988_13780</name>
</gene>
<proteinExistence type="predicted"/>
<evidence type="ECO:0000259" key="2">
    <source>
        <dbReference type="Pfam" id="PF01079"/>
    </source>
</evidence>
<sequence length="329" mass="36841">MHKTVLVASLLLLNGVAPAQPNPRPLTIEEYKKAKAFQIKDPDAETYVKFENAYILDRYEGRKPYFITGDDGLKKRLDLYKLLAKEGMQEIGLLVFYTNEKGKRYQALVPDFTAAGPVWEQYFEDIHAIDKEEKNFVLKLSYVLSKELSFQQYKVLNQGKDLKAESATYGNDICFPGHQQVALENGATKLLRDIRPGDRVVTIDPATHQATTTEVHELLVHPAQNYALTRLEVVAVREQASHHGTTTHLTSQVLEATPNHPMQTHAGQKPAGEVEVGEEIICFNAATQAYAPYTVLRKQEYAGGVQPVYNMVASQGSTFMVNGVMVMQK</sequence>
<dbReference type="CDD" id="cd00081">
    <property type="entry name" value="Hint"/>
    <property type="match status" value="1"/>
</dbReference>
<reference evidence="3 4" key="1">
    <citation type="submission" date="2019-12" db="EMBL/GenBank/DDBJ databases">
        <title>Hymenobacter sp. HMF4947 Genome sequencing and assembly.</title>
        <authorList>
            <person name="Kang H."/>
            <person name="Cha I."/>
            <person name="Kim H."/>
            <person name="Joh K."/>
        </authorList>
    </citation>
    <scope>NUCLEOTIDE SEQUENCE [LARGE SCALE GENOMIC DNA]</scope>
    <source>
        <strain evidence="3 4">HMF4947</strain>
    </source>
</reference>
<feature type="domain" description="Hedgehog protein Hint" evidence="2">
    <location>
        <begin position="167"/>
        <end position="323"/>
    </location>
</feature>
<dbReference type="Gene3D" id="2.170.16.10">
    <property type="entry name" value="Hedgehog/Intein (Hint) domain"/>
    <property type="match status" value="1"/>
</dbReference>
<accession>A0A7K1TG84</accession>
<dbReference type="Proteomes" id="UP000441336">
    <property type="component" value="Unassembled WGS sequence"/>
</dbReference>
<evidence type="ECO:0000313" key="4">
    <source>
        <dbReference type="Proteomes" id="UP000441336"/>
    </source>
</evidence>
<dbReference type="InterPro" id="IPR001767">
    <property type="entry name" value="Hedgehog_Hint"/>
</dbReference>
<protein>
    <recommendedName>
        <fullName evidence="2">Hedgehog protein Hint domain-containing protein</fullName>
    </recommendedName>
</protein>
<evidence type="ECO:0000313" key="3">
    <source>
        <dbReference type="EMBL" id="MVN77400.1"/>
    </source>
</evidence>
<evidence type="ECO:0000256" key="1">
    <source>
        <dbReference type="SAM" id="SignalP"/>
    </source>
</evidence>
<dbReference type="InterPro" id="IPR036844">
    <property type="entry name" value="Hint_dom_sf"/>
</dbReference>
<dbReference type="AlphaFoldDB" id="A0A7K1TG84"/>
<dbReference type="EMBL" id="WQKZ01000003">
    <property type="protein sequence ID" value="MVN77400.1"/>
    <property type="molecule type" value="Genomic_DNA"/>
</dbReference>
<dbReference type="SUPFAM" id="SSF51294">
    <property type="entry name" value="Hedgehog/intein (Hint) domain"/>
    <property type="match status" value="1"/>
</dbReference>
<dbReference type="PROSITE" id="PS50817">
    <property type="entry name" value="INTEIN_N_TER"/>
    <property type="match status" value="1"/>
</dbReference>
<comment type="caution">
    <text evidence="3">The sequence shown here is derived from an EMBL/GenBank/DDBJ whole genome shotgun (WGS) entry which is preliminary data.</text>
</comment>
<name>A0A7K1TG84_9BACT</name>
<feature type="chain" id="PRO_5029534808" description="Hedgehog protein Hint domain-containing protein" evidence="1">
    <location>
        <begin position="20"/>
        <end position="329"/>
    </location>
</feature>
<dbReference type="InterPro" id="IPR006141">
    <property type="entry name" value="Intein_N"/>
</dbReference>
<dbReference type="GO" id="GO:0016539">
    <property type="term" value="P:intein-mediated protein splicing"/>
    <property type="evidence" value="ECO:0007669"/>
    <property type="project" value="InterPro"/>
</dbReference>
<dbReference type="Pfam" id="PF01079">
    <property type="entry name" value="Hint"/>
    <property type="match status" value="1"/>
</dbReference>